<name>A0A6G0YW24_APHCR</name>
<organism evidence="1 2">
    <name type="scientific">Aphis craccivora</name>
    <name type="common">Cowpea aphid</name>
    <dbReference type="NCBI Taxonomy" id="307492"/>
    <lineage>
        <taxon>Eukaryota</taxon>
        <taxon>Metazoa</taxon>
        <taxon>Ecdysozoa</taxon>
        <taxon>Arthropoda</taxon>
        <taxon>Hexapoda</taxon>
        <taxon>Insecta</taxon>
        <taxon>Pterygota</taxon>
        <taxon>Neoptera</taxon>
        <taxon>Paraneoptera</taxon>
        <taxon>Hemiptera</taxon>
        <taxon>Sternorrhyncha</taxon>
        <taxon>Aphidomorpha</taxon>
        <taxon>Aphidoidea</taxon>
        <taxon>Aphididae</taxon>
        <taxon>Aphidini</taxon>
        <taxon>Aphis</taxon>
        <taxon>Aphis</taxon>
    </lineage>
</organism>
<dbReference type="EMBL" id="VUJU01002186">
    <property type="protein sequence ID" value="KAF0762240.1"/>
    <property type="molecule type" value="Genomic_DNA"/>
</dbReference>
<evidence type="ECO:0000313" key="2">
    <source>
        <dbReference type="Proteomes" id="UP000478052"/>
    </source>
</evidence>
<evidence type="ECO:0000313" key="1">
    <source>
        <dbReference type="EMBL" id="KAF0762240.1"/>
    </source>
</evidence>
<proteinExistence type="predicted"/>
<protein>
    <submittedName>
        <fullName evidence="1">Uncharacterized protein</fullName>
    </submittedName>
</protein>
<dbReference type="AlphaFoldDB" id="A0A6G0YW24"/>
<comment type="caution">
    <text evidence="1">The sequence shown here is derived from an EMBL/GenBank/DDBJ whole genome shotgun (WGS) entry which is preliminary data.</text>
</comment>
<feature type="non-terminal residue" evidence="1">
    <location>
        <position position="1"/>
    </location>
</feature>
<gene>
    <name evidence="1" type="ORF">FWK35_00011120</name>
</gene>
<keyword evidence="2" id="KW-1185">Reference proteome</keyword>
<accession>A0A6G0YW24</accession>
<reference evidence="1 2" key="1">
    <citation type="submission" date="2019-08" db="EMBL/GenBank/DDBJ databases">
        <title>Whole genome of Aphis craccivora.</title>
        <authorList>
            <person name="Voronova N.V."/>
            <person name="Shulinski R.S."/>
            <person name="Bandarenka Y.V."/>
            <person name="Zhorov D.G."/>
            <person name="Warner D."/>
        </authorList>
    </citation>
    <scope>NUCLEOTIDE SEQUENCE [LARGE SCALE GENOMIC DNA]</scope>
    <source>
        <strain evidence="1">180601</strain>
        <tissue evidence="1">Whole Body</tissue>
    </source>
</reference>
<sequence>EDGEQPDGSARLNDTKPERSLCHLPTVCGKLRRYPCVVVERSVTAGDRSVGATLKGTVSGVPRKCGTARRGFQLYTKLYHYVCQSSLFAKFPRRSAPAYDADLDITERASVELELCERHGAAAASQDYVYLGRK</sequence>
<dbReference type="Proteomes" id="UP000478052">
    <property type="component" value="Unassembled WGS sequence"/>
</dbReference>